<gene>
    <name evidence="9" type="ORF">D1868_05695</name>
</gene>
<name>A0A650CNW1_9CREN</name>
<dbReference type="Proteomes" id="UP000423396">
    <property type="component" value="Chromosome"/>
</dbReference>
<keyword evidence="4 7" id="KW-0812">Transmembrane</keyword>
<protein>
    <submittedName>
        <fullName evidence="9">ABC transporter permease subunit</fullName>
    </submittedName>
</protein>
<evidence type="ECO:0000256" key="3">
    <source>
        <dbReference type="ARBA" id="ARBA00022475"/>
    </source>
</evidence>
<comment type="subcellular location">
    <subcellularLocation>
        <location evidence="1">Cell membrane</location>
        <topology evidence="1">Multi-pass membrane protein</topology>
    </subcellularLocation>
</comment>
<evidence type="ECO:0000313" key="10">
    <source>
        <dbReference type="Proteomes" id="UP000423396"/>
    </source>
</evidence>
<sequence>MKLSLLLLLLSISLLLLGILISVISIQQKYVEIYNFGYGNVAIPPNDWQEYYWAVLVKGYPSATVFYDGKFVNLQNVCNYTLPATSYYTYVVKGYVQPYAFLSPISMFLILTGTLIGFKGTTLFFQERILGEDLVKGYAVGGSLTRYALKRLSSSLVSLILAFVVIIILEYLHGRNLYYALLGFLEFNAGVSSYFKVSITSLILTTLSYTTLLLGISFSLTVYLSAFLVIYGLQSPLISKIMDMWKYIGSALASWVFAMIIVYLLHFFTGLLPYGTPKNDILPYLVMPVISLFFPFIGIFVNRMLTTIPTTPFSIKGLDRKIVIYRHVLGNATVVMLSSISSAFVEMLLAEMLVEGIFQWPGFGLLLKYAVFNGDYKVVEGSMLTYSTLAVLSNLVTDLVYGVLDPRVTR</sequence>
<dbReference type="PANTHER" id="PTHR43163:SF6">
    <property type="entry name" value="DIPEPTIDE TRANSPORT SYSTEM PERMEASE PROTEIN DPPB-RELATED"/>
    <property type="match status" value="1"/>
</dbReference>
<reference evidence="9 10" key="1">
    <citation type="submission" date="2019-10" db="EMBL/GenBank/DDBJ databases">
        <title>Genome Sequences from Six Type Strain Members of the Archaeal Family Sulfolobaceae: Acidianus ambivalens, Acidianus infernus, Metallosphaera prunae, Stygiolobus azoricus, Sulfolobus metallicus, and Sulfurisphaera ohwakuensis.</title>
        <authorList>
            <person name="Counts J.A."/>
            <person name="Kelly R.M."/>
        </authorList>
    </citation>
    <scope>NUCLEOTIDE SEQUENCE [LARGE SCALE GENOMIC DNA]</scope>
    <source>
        <strain evidence="9 10">FC6</strain>
    </source>
</reference>
<organism evidence="9 10">
    <name type="scientific">Stygiolobus azoricus</name>
    <dbReference type="NCBI Taxonomy" id="41675"/>
    <lineage>
        <taxon>Archaea</taxon>
        <taxon>Thermoproteota</taxon>
        <taxon>Thermoprotei</taxon>
        <taxon>Sulfolobales</taxon>
        <taxon>Sulfolobaceae</taxon>
        <taxon>Stygiolobus</taxon>
    </lineage>
</organism>
<evidence type="ECO:0000256" key="7">
    <source>
        <dbReference type="SAM" id="Phobius"/>
    </source>
</evidence>
<dbReference type="KEGG" id="sazo:D1868_05695"/>
<feature type="transmembrane region" description="Helical" evidence="7">
    <location>
        <begin position="212"/>
        <end position="233"/>
    </location>
</feature>
<feature type="transmembrane region" description="Helical" evidence="7">
    <location>
        <begin position="99"/>
        <end position="118"/>
    </location>
</feature>
<proteinExistence type="predicted"/>
<feature type="transmembrane region" description="Helical" evidence="7">
    <location>
        <begin position="281"/>
        <end position="302"/>
    </location>
</feature>
<dbReference type="Pfam" id="PF00528">
    <property type="entry name" value="BPD_transp_1"/>
    <property type="match status" value="1"/>
</dbReference>
<dbReference type="EMBL" id="CP045483">
    <property type="protein sequence ID" value="QGR19529.1"/>
    <property type="molecule type" value="Genomic_DNA"/>
</dbReference>
<dbReference type="OrthoDB" id="44105at2157"/>
<evidence type="ECO:0000256" key="4">
    <source>
        <dbReference type="ARBA" id="ARBA00022692"/>
    </source>
</evidence>
<feature type="transmembrane region" description="Helical" evidence="7">
    <location>
        <begin position="383"/>
        <end position="404"/>
    </location>
</feature>
<keyword evidence="3" id="KW-1003">Cell membrane</keyword>
<dbReference type="RefSeq" id="WP_156006391.1">
    <property type="nucleotide sequence ID" value="NZ_CP045483.1"/>
</dbReference>
<evidence type="ECO:0000256" key="6">
    <source>
        <dbReference type="ARBA" id="ARBA00023136"/>
    </source>
</evidence>
<feature type="domain" description="ABC transmembrane type-1" evidence="8">
    <location>
        <begin position="235"/>
        <end position="409"/>
    </location>
</feature>
<dbReference type="GO" id="GO:0055085">
    <property type="term" value="P:transmembrane transport"/>
    <property type="evidence" value="ECO:0007669"/>
    <property type="project" value="InterPro"/>
</dbReference>
<keyword evidence="10" id="KW-1185">Reference proteome</keyword>
<keyword evidence="5 7" id="KW-1133">Transmembrane helix</keyword>
<feature type="transmembrane region" description="Helical" evidence="7">
    <location>
        <begin position="245"/>
        <end position="269"/>
    </location>
</feature>
<dbReference type="GeneID" id="42798543"/>
<evidence type="ECO:0000256" key="2">
    <source>
        <dbReference type="ARBA" id="ARBA00022448"/>
    </source>
</evidence>
<keyword evidence="2" id="KW-0813">Transport</keyword>
<evidence type="ECO:0000313" key="9">
    <source>
        <dbReference type="EMBL" id="QGR19529.1"/>
    </source>
</evidence>
<keyword evidence="6 7" id="KW-0472">Membrane</keyword>
<dbReference type="AlphaFoldDB" id="A0A650CNW1"/>
<dbReference type="InterPro" id="IPR000515">
    <property type="entry name" value="MetI-like"/>
</dbReference>
<dbReference type="PANTHER" id="PTHR43163">
    <property type="entry name" value="DIPEPTIDE TRANSPORT SYSTEM PERMEASE PROTEIN DPPB-RELATED"/>
    <property type="match status" value="1"/>
</dbReference>
<dbReference type="GO" id="GO:0005886">
    <property type="term" value="C:plasma membrane"/>
    <property type="evidence" value="ECO:0007669"/>
    <property type="project" value="UniProtKB-SubCell"/>
</dbReference>
<evidence type="ECO:0000256" key="1">
    <source>
        <dbReference type="ARBA" id="ARBA00004651"/>
    </source>
</evidence>
<feature type="transmembrane region" description="Helical" evidence="7">
    <location>
        <begin position="323"/>
        <end position="345"/>
    </location>
</feature>
<evidence type="ECO:0000259" key="8">
    <source>
        <dbReference type="Pfam" id="PF00528"/>
    </source>
</evidence>
<feature type="transmembrane region" description="Helical" evidence="7">
    <location>
        <begin position="152"/>
        <end position="172"/>
    </location>
</feature>
<accession>A0A650CNW1</accession>
<evidence type="ECO:0000256" key="5">
    <source>
        <dbReference type="ARBA" id="ARBA00022989"/>
    </source>
</evidence>